<protein>
    <submittedName>
        <fullName evidence="1">Uncharacterized protein</fullName>
    </submittedName>
</protein>
<dbReference type="EMBL" id="BARS01016569">
    <property type="protein sequence ID" value="GAF88357.1"/>
    <property type="molecule type" value="Genomic_DNA"/>
</dbReference>
<reference evidence="1" key="1">
    <citation type="journal article" date="2014" name="Front. Microbiol.">
        <title>High frequency of phylogenetically diverse reductive dehalogenase-homologous genes in deep subseafloor sedimentary metagenomes.</title>
        <authorList>
            <person name="Kawai M."/>
            <person name="Futagami T."/>
            <person name="Toyoda A."/>
            <person name="Takaki Y."/>
            <person name="Nishi S."/>
            <person name="Hori S."/>
            <person name="Arai W."/>
            <person name="Tsubouchi T."/>
            <person name="Morono Y."/>
            <person name="Uchiyama I."/>
            <person name="Ito T."/>
            <person name="Fujiyama A."/>
            <person name="Inagaki F."/>
            <person name="Takami H."/>
        </authorList>
    </citation>
    <scope>NUCLEOTIDE SEQUENCE</scope>
    <source>
        <strain evidence="1">Expedition CK06-06</strain>
    </source>
</reference>
<proteinExistence type="predicted"/>
<evidence type="ECO:0000313" key="1">
    <source>
        <dbReference type="EMBL" id="GAF88357.1"/>
    </source>
</evidence>
<sequence>MAKRKNVANRKVEVIEETHETIWRSAIVAAGTTM</sequence>
<name>X0TJM5_9ZZZZ</name>
<dbReference type="AlphaFoldDB" id="X0TJM5"/>
<comment type="caution">
    <text evidence="1">The sequence shown here is derived from an EMBL/GenBank/DDBJ whole genome shotgun (WGS) entry which is preliminary data.</text>
</comment>
<organism evidence="1">
    <name type="scientific">marine sediment metagenome</name>
    <dbReference type="NCBI Taxonomy" id="412755"/>
    <lineage>
        <taxon>unclassified sequences</taxon>
        <taxon>metagenomes</taxon>
        <taxon>ecological metagenomes</taxon>
    </lineage>
</organism>
<accession>X0TJM5</accession>
<gene>
    <name evidence="1" type="ORF">S01H1_27239</name>
</gene>
<feature type="non-terminal residue" evidence="1">
    <location>
        <position position="34"/>
    </location>
</feature>